<feature type="chain" id="PRO_5013836547" evidence="2">
    <location>
        <begin position="35"/>
        <end position="198"/>
    </location>
</feature>
<name>A0A2H0KQJ8_9BACT</name>
<evidence type="ECO:0000313" key="4">
    <source>
        <dbReference type="Proteomes" id="UP000231550"/>
    </source>
</evidence>
<comment type="caution">
    <text evidence="3">The sequence shown here is derived from an EMBL/GenBank/DDBJ whole genome shotgun (WGS) entry which is preliminary data.</text>
</comment>
<feature type="signal peptide" evidence="2">
    <location>
        <begin position="1"/>
        <end position="34"/>
    </location>
</feature>
<organism evidence="3 4">
    <name type="scientific">Candidatus Portnoybacteria bacterium CG11_big_fil_rev_8_21_14_0_20_44_10</name>
    <dbReference type="NCBI Taxonomy" id="1974818"/>
    <lineage>
        <taxon>Bacteria</taxon>
        <taxon>Candidatus Portnoyibacteriota</taxon>
    </lineage>
</organism>
<accession>A0A2H0KQJ8</accession>
<sequence length="198" mass="21885">MRYSINTSKIRLKQTLLGAIFLILFMAPSSPAHASLFDKPIDLGALSYDSIVNDVMKNRCPFNDQKSYDDYRNACVNSSDNCLPMTQWFKSDTGFVPIEGVVVSNSAGNKFYPRTCFQANFQNNSTAIPAVPTVEGASTETPEVQVVTGASDVSFSVTVAAVASGSSLVILYLVLVNHGWFTRLWLKGYFCYARFMER</sequence>
<feature type="transmembrane region" description="Helical" evidence="1">
    <location>
        <begin position="153"/>
        <end position="175"/>
    </location>
</feature>
<dbReference type="AlphaFoldDB" id="A0A2H0KQJ8"/>
<gene>
    <name evidence="3" type="ORF">COV85_02255</name>
</gene>
<evidence type="ECO:0000256" key="2">
    <source>
        <dbReference type="SAM" id="SignalP"/>
    </source>
</evidence>
<keyword evidence="2" id="KW-0732">Signal</keyword>
<keyword evidence="1" id="KW-0812">Transmembrane</keyword>
<keyword evidence="1" id="KW-1133">Transmembrane helix</keyword>
<evidence type="ECO:0000256" key="1">
    <source>
        <dbReference type="SAM" id="Phobius"/>
    </source>
</evidence>
<dbReference type="Proteomes" id="UP000231550">
    <property type="component" value="Unassembled WGS sequence"/>
</dbReference>
<protein>
    <submittedName>
        <fullName evidence="3">Uncharacterized protein</fullName>
    </submittedName>
</protein>
<proteinExistence type="predicted"/>
<reference evidence="3 4" key="1">
    <citation type="submission" date="2017-09" db="EMBL/GenBank/DDBJ databases">
        <title>Depth-based differentiation of microbial function through sediment-hosted aquifers and enrichment of novel symbionts in the deep terrestrial subsurface.</title>
        <authorList>
            <person name="Probst A.J."/>
            <person name="Ladd B."/>
            <person name="Jarett J.K."/>
            <person name="Geller-Mcgrath D.E."/>
            <person name="Sieber C.M."/>
            <person name="Emerson J.B."/>
            <person name="Anantharaman K."/>
            <person name="Thomas B.C."/>
            <person name="Malmstrom R."/>
            <person name="Stieglmeier M."/>
            <person name="Klingl A."/>
            <person name="Woyke T."/>
            <person name="Ryan C.M."/>
            <person name="Banfield J.F."/>
        </authorList>
    </citation>
    <scope>NUCLEOTIDE SEQUENCE [LARGE SCALE GENOMIC DNA]</scope>
    <source>
        <strain evidence="3">CG11_big_fil_rev_8_21_14_0_20_44_10</strain>
    </source>
</reference>
<dbReference type="EMBL" id="PCVN01000055">
    <property type="protein sequence ID" value="PIQ74412.1"/>
    <property type="molecule type" value="Genomic_DNA"/>
</dbReference>
<evidence type="ECO:0000313" key="3">
    <source>
        <dbReference type="EMBL" id="PIQ74412.1"/>
    </source>
</evidence>
<keyword evidence="1" id="KW-0472">Membrane</keyword>